<organism evidence="5 6">
    <name type="scientific">Pseudosporangium ferrugineum</name>
    <dbReference type="NCBI Taxonomy" id="439699"/>
    <lineage>
        <taxon>Bacteria</taxon>
        <taxon>Bacillati</taxon>
        <taxon>Actinomycetota</taxon>
        <taxon>Actinomycetes</taxon>
        <taxon>Micromonosporales</taxon>
        <taxon>Micromonosporaceae</taxon>
        <taxon>Pseudosporangium</taxon>
    </lineage>
</organism>
<proteinExistence type="predicted"/>
<evidence type="ECO:0000259" key="4">
    <source>
        <dbReference type="Pfam" id="PF07687"/>
    </source>
</evidence>
<evidence type="ECO:0000313" key="6">
    <source>
        <dbReference type="Proteomes" id="UP000239209"/>
    </source>
</evidence>
<dbReference type="OrthoDB" id="9783294at2"/>
<dbReference type="Gene3D" id="3.30.70.360">
    <property type="match status" value="1"/>
</dbReference>
<keyword evidence="6" id="KW-1185">Reference proteome</keyword>
<comment type="caution">
    <text evidence="5">The sequence shown here is derived from an EMBL/GenBank/DDBJ whole genome shotgun (WGS) entry which is preliminary data.</text>
</comment>
<dbReference type="AlphaFoldDB" id="A0A2T0RJI3"/>
<feature type="active site" evidence="3">
    <location>
        <position position="73"/>
    </location>
</feature>
<dbReference type="Pfam" id="PF01546">
    <property type="entry name" value="Peptidase_M20"/>
    <property type="match status" value="1"/>
</dbReference>
<dbReference type="SUPFAM" id="SSF53187">
    <property type="entry name" value="Zn-dependent exopeptidases"/>
    <property type="match status" value="1"/>
</dbReference>
<evidence type="ECO:0000256" key="2">
    <source>
        <dbReference type="ARBA" id="ARBA00022801"/>
    </source>
</evidence>
<dbReference type="PANTHER" id="PTHR43808">
    <property type="entry name" value="ACETYLORNITHINE DEACETYLASE"/>
    <property type="match status" value="1"/>
</dbReference>
<dbReference type="GO" id="GO:0046872">
    <property type="term" value="F:metal ion binding"/>
    <property type="evidence" value="ECO:0007669"/>
    <property type="project" value="UniProtKB-KW"/>
</dbReference>
<dbReference type="Gene3D" id="3.40.630.10">
    <property type="entry name" value="Zn peptidases"/>
    <property type="match status" value="1"/>
</dbReference>
<feature type="domain" description="Peptidase M20 dimerisation" evidence="4">
    <location>
        <begin position="164"/>
        <end position="257"/>
    </location>
</feature>
<dbReference type="PANTHER" id="PTHR43808:SF9">
    <property type="entry name" value="BLL0789 PROTEIN"/>
    <property type="match status" value="1"/>
</dbReference>
<dbReference type="Proteomes" id="UP000239209">
    <property type="component" value="Unassembled WGS sequence"/>
</dbReference>
<dbReference type="InterPro" id="IPR017150">
    <property type="entry name" value="Pept_M20_glutamate_carboxypep"/>
</dbReference>
<sequence>MLDSLLADTRALVECESPSTDLAAVARCADVVTRVGAARLGAEPERIVLDGRTHLRWRFGAGPSRVLVVGHHDTVWPIGTLDRIPYAVRSGVMRGPGCLDMKTGVAMAFQAIAALPDPDGITLLVTGDEELGSPSSRPLIEAEARAAGAALVLEAAADGGALKTGRKGVSIYELIAAGRAAHAGLAPEQGVNATVELAHQVLRIAALGDAVAGTTVTPTLARAGTTTNTVPAVARVAVDVRIRTLAEQRRVDDAMRALTAVLPGAVLELTGGPNRPPLEEATSSALFARARALARDLGLPALSGAAVGGASDGNLTAGQGTLTLDGLGAVGGGAHADDEHVLLDFLPGRTALLTSLMAELLAAAPARPETTGAR</sequence>
<gene>
    <name evidence="5" type="ORF">CLV70_12064</name>
</gene>
<evidence type="ECO:0000256" key="3">
    <source>
        <dbReference type="PIRSR" id="PIRSR037238-1"/>
    </source>
</evidence>
<dbReference type="EMBL" id="PVZG01000020">
    <property type="protein sequence ID" value="PRY21354.1"/>
    <property type="molecule type" value="Genomic_DNA"/>
</dbReference>
<keyword evidence="2" id="KW-0378">Hydrolase</keyword>
<dbReference type="SUPFAM" id="SSF55031">
    <property type="entry name" value="Bacterial exopeptidase dimerisation domain"/>
    <property type="match status" value="1"/>
</dbReference>
<keyword evidence="5" id="KW-0645">Protease</keyword>
<keyword evidence="5" id="KW-0121">Carboxypeptidase</keyword>
<dbReference type="RefSeq" id="WP_106130300.1">
    <property type="nucleotide sequence ID" value="NZ_PVZG01000020.1"/>
</dbReference>
<dbReference type="PIRSF" id="PIRSF037238">
    <property type="entry name" value="Carboxypeptidase_G2"/>
    <property type="match status" value="1"/>
</dbReference>
<dbReference type="InterPro" id="IPR036264">
    <property type="entry name" value="Bact_exopeptidase_dim_dom"/>
</dbReference>
<dbReference type="InterPro" id="IPR002933">
    <property type="entry name" value="Peptidase_M20"/>
</dbReference>
<reference evidence="5 6" key="1">
    <citation type="submission" date="2018-03" db="EMBL/GenBank/DDBJ databases">
        <title>Genomic Encyclopedia of Archaeal and Bacterial Type Strains, Phase II (KMG-II): from individual species to whole genera.</title>
        <authorList>
            <person name="Goeker M."/>
        </authorList>
    </citation>
    <scope>NUCLEOTIDE SEQUENCE [LARGE SCALE GENOMIC DNA]</scope>
    <source>
        <strain evidence="5 6">DSM 45348</strain>
    </source>
</reference>
<evidence type="ECO:0000313" key="5">
    <source>
        <dbReference type="EMBL" id="PRY21354.1"/>
    </source>
</evidence>
<feature type="active site" description="Proton acceptor" evidence="3">
    <location>
        <position position="129"/>
    </location>
</feature>
<dbReference type="Pfam" id="PF07687">
    <property type="entry name" value="M20_dimer"/>
    <property type="match status" value="1"/>
</dbReference>
<dbReference type="InterPro" id="IPR050072">
    <property type="entry name" value="Peptidase_M20A"/>
</dbReference>
<dbReference type="GO" id="GO:0004180">
    <property type="term" value="F:carboxypeptidase activity"/>
    <property type="evidence" value="ECO:0007669"/>
    <property type="project" value="UniProtKB-KW"/>
</dbReference>
<dbReference type="InterPro" id="IPR011650">
    <property type="entry name" value="Peptidase_M20_dimer"/>
</dbReference>
<accession>A0A2T0RJI3</accession>
<evidence type="ECO:0000256" key="1">
    <source>
        <dbReference type="ARBA" id="ARBA00022723"/>
    </source>
</evidence>
<keyword evidence="1" id="KW-0479">Metal-binding</keyword>
<name>A0A2T0RJI3_9ACTN</name>
<protein>
    <submittedName>
        <fullName evidence="5">Glutamate carboxypeptidase</fullName>
    </submittedName>
</protein>